<proteinExistence type="predicted"/>
<organism evidence="1 2">
    <name type="scientific">Clonorchis sinensis</name>
    <name type="common">Chinese liver fluke</name>
    <dbReference type="NCBI Taxonomy" id="79923"/>
    <lineage>
        <taxon>Eukaryota</taxon>
        <taxon>Metazoa</taxon>
        <taxon>Spiralia</taxon>
        <taxon>Lophotrochozoa</taxon>
        <taxon>Platyhelminthes</taxon>
        <taxon>Trematoda</taxon>
        <taxon>Digenea</taxon>
        <taxon>Opisthorchiida</taxon>
        <taxon>Opisthorchiata</taxon>
        <taxon>Opisthorchiidae</taxon>
        <taxon>Clonorchis</taxon>
    </lineage>
</organism>
<gene>
    <name evidence="1" type="ORF">CLF_101251</name>
</gene>
<accession>G7Y5C4</accession>
<evidence type="ECO:0000313" key="1">
    <source>
        <dbReference type="EMBL" id="GAA48160.1"/>
    </source>
</evidence>
<sequence>MAMGFAMEADRQVYTRNIRAVADGIHEYISLNSIVFPTNQIGNVFQRSAVPTLIPSLSPLSVVFCRCVKNYRAMTAVQFSTLSAPQFAVVDVKSARLCRRLVKICIGFPDSRNYDISHSVLRDSHNCPGVERMPNHEAEYIVYAKLLEFLKTLNQENSVVRILDVFGPTSRKHFDPGYFKRWVEKLQEAHQH</sequence>
<evidence type="ECO:0000313" key="2">
    <source>
        <dbReference type="Proteomes" id="UP000008909"/>
    </source>
</evidence>
<name>G7Y5C4_CLOSI</name>
<keyword evidence="2" id="KW-1185">Reference proteome</keyword>
<dbReference type="EMBL" id="DF142872">
    <property type="protein sequence ID" value="GAA48160.1"/>
    <property type="molecule type" value="Genomic_DNA"/>
</dbReference>
<reference evidence="1" key="1">
    <citation type="journal article" date="2011" name="Genome Biol.">
        <title>The draft genome of the carcinogenic human liver fluke Clonorchis sinensis.</title>
        <authorList>
            <person name="Wang X."/>
            <person name="Chen W."/>
            <person name="Huang Y."/>
            <person name="Sun J."/>
            <person name="Men J."/>
            <person name="Liu H."/>
            <person name="Luo F."/>
            <person name="Guo L."/>
            <person name="Lv X."/>
            <person name="Deng C."/>
            <person name="Zhou C."/>
            <person name="Fan Y."/>
            <person name="Li X."/>
            <person name="Huang L."/>
            <person name="Hu Y."/>
            <person name="Liang C."/>
            <person name="Hu X."/>
            <person name="Xu J."/>
            <person name="Yu X."/>
        </authorList>
    </citation>
    <scope>NUCLEOTIDE SEQUENCE [LARGE SCALE GENOMIC DNA]</scope>
    <source>
        <strain evidence="1">Henan</strain>
    </source>
</reference>
<dbReference type="Proteomes" id="UP000008909">
    <property type="component" value="Unassembled WGS sequence"/>
</dbReference>
<reference key="2">
    <citation type="submission" date="2011-10" db="EMBL/GenBank/DDBJ databases">
        <title>The genome and transcriptome sequence of Clonorchis sinensis provide insights into the carcinogenic liver fluke.</title>
        <authorList>
            <person name="Wang X."/>
            <person name="Huang Y."/>
            <person name="Chen W."/>
            <person name="Liu H."/>
            <person name="Guo L."/>
            <person name="Chen Y."/>
            <person name="Luo F."/>
            <person name="Zhou W."/>
            <person name="Sun J."/>
            <person name="Mao Q."/>
            <person name="Liang P."/>
            <person name="Zhou C."/>
            <person name="Tian Y."/>
            <person name="Men J."/>
            <person name="Lv X."/>
            <person name="Huang L."/>
            <person name="Zhou J."/>
            <person name="Hu Y."/>
            <person name="Li R."/>
            <person name="Zhang F."/>
            <person name="Lei H."/>
            <person name="Li X."/>
            <person name="Hu X."/>
            <person name="Liang C."/>
            <person name="Xu J."/>
            <person name="Wu Z."/>
            <person name="Yu X."/>
        </authorList>
    </citation>
    <scope>NUCLEOTIDE SEQUENCE</scope>
    <source>
        <strain>Henan</strain>
    </source>
</reference>
<protein>
    <submittedName>
        <fullName evidence="1">Uncharacterized protein</fullName>
    </submittedName>
</protein>
<dbReference type="AlphaFoldDB" id="G7Y5C4"/>